<dbReference type="Proteomes" id="UP000007174">
    <property type="component" value="Unassembled WGS sequence"/>
</dbReference>
<dbReference type="HOGENOM" id="CLU_1570524_0_0_1"/>
<name>H1V9V3_COLHI</name>
<reference evidence="2" key="1">
    <citation type="journal article" date="2012" name="Nat. Genet.">
        <title>Lifestyle transitions in plant pathogenic Colletotrichum fungi deciphered by genome and transcriptome analyses.</title>
        <authorList>
            <person name="O'Connell R.J."/>
            <person name="Thon M.R."/>
            <person name="Hacquard S."/>
            <person name="Amyotte S.G."/>
            <person name="Kleemann J."/>
            <person name="Torres M.F."/>
            <person name="Damm U."/>
            <person name="Buiate E.A."/>
            <person name="Epstein L."/>
            <person name="Alkan N."/>
            <person name="Altmueller J."/>
            <person name="Alvarado-Balderrama L."/>
            <person name="Bauser C.A."/>
            <person name="Becker C."/>
            <person name="Birren B.W."/>
            <person name="Chen Z."/>
            <person name="Choi J."/>
            <person name="Crouch J.A."/>
            <person name="Duvick J.P."/>
            <person name="Farman M.A."/>
            <person name="Gan P."/>
            <person name="Heiman D."/>
            <person name="Henrissat B."/>
            <person name="Howard R.J."/>
            <person name="Kabbage M."/>
            <person name="Koch C."/>
            <person name="Kracher B."/>
            <person name="Kubo Y."/>
            <person name="Law A.D."/>
            <person name="Lebrun M.-H."/>
            <person name="Lee Y.-H."/>
            <person name="Miyara I."/>
            <person name="Moore N."/>
            <person name="Neumann U."/>
            <person name="Nordstroem K."/>
            <person name="Panaccione D.G."/>
            <person name="Panstruga R."/>
            <person name="Place M."/>
            <person name="Proctor R.H."/>
            <person name="Prusky D."/>
            <person name="Rech G."/>
            <person name="Reinhardt R."/>
            <person name="Rollins J.A."/>
            <person name="Rounsley S."/>
            <person name="Schardl C.L."/>
            <person name="Schwartz D.C."/>
            <person name="Shenoy N."/>
            <person name="Shirasu K."/>
            <person name="Sikhakolli U.R."/>
            <person name="Stueber K."/>
            <person name="Sukno S.A."/>
            <person name="Sweigard J.A."/>
            <person name="Takano Y."/>
            <person name="Takahara H."/>
            <person name="Trail F."/>
            <person name="van der Does H.C."/>
            <person name="Voll L.M."/>
            <person name="Will I."/>
            <person name="Young S."/>
            <person name="Zeng Q."/>
            <person name="Zhang J."/>
            <person name="Zhou S."/>
            <person name="Dickman M.B."/>
            <person name="Schulze-Lefert P."/>
            <person name="Ver Loren van Themaat E."/>
            <person name="Ma L.-J."/>
            <person name="Vaillancourt L.J."/>
        </authorList>
    </citation>
    <scope>NUCLEOTIDE SEQUENCE [LARGE SCALE GENOMIC DNA]</scope>
    <source>
        <strain evidence="2">IMI 349063</strain>
    </source>
</reference>
<gene>
    <name evidence="1" type="ORF">CH063_08440</name>
</gene>
<dbReference type="EMBL" id="CACQ02002256">
    <property type="protein sequence ID" value="CCF37006.1"/>
    <property type="molecule type" value="Genomic_DNA"/>
</dbReference>
<evidence type="ECO:0000313" key="2">
    <source>
        <dbReference type="Proteomes" id="UP000007174"/>
    </source>
</evidence>
<organism evidence="1 2">
    <name type="scientific">Colletotrichum higginsianum (strain IMI 349063)</name>
    <name type="common">Crucifer anthracnose fungus</name>
    <dbReference type="NCBI Taxonomy" id="759273"/>
    <lineage>
        <taxon>Eukaryota</taxon>
        <taxon>Fungi</taxon>
        <taxon>Dikarya</taxon>
        <taxon>Ascomycota</taxon>
        <taxon>Pezizomycotina</taxon>
        <taxon>Sordariomycetes</taxon>
        <taxon>Hypocreomycetidae</taxon>
        <taxon>Glomerellales</taxon>
        <taxon>Glomerellaceae</taxon>
        <taxon>Colletotrichum</taxon>
        <taxon>Colletotrichum destructivum species complex</taxon>
    </lineage>
</organism>
<proteinExistence type="predicted"/>
<protein>
    <submittedName>
        <fullName evidence="1">Uncharacterized protein</fullName>
    </submittedName>
</protein>
<sequence length="170" mass="18655">MHAMRVGNTDTDAHNRPPSNIALLWVRCERCKVGHVYHPPTPFSQYLANIYYVCWGGCVLHAFFASGCPAPSSSCVVCNRAGAGHAVEGQVHKSALSEHEACKAEKRRAALGFRRCHFLFCTCLARTTHLTIPPHLACCCCYCCCCRKLETGPMPRPGRTGISANTSMRV</sequence>
<accession>H1V9V3</accession>
<evidence type="ECO:0000313" key="1">
    <source>
        <dbReference type="EMBL" id="CCF37006.1"/>
    </source>
</evidence>
<dbReference type="AlphaFoldDB" id="H1V9V3"/>